<feature type="region of interest" description="Disordered" evidence="1">
    <location>
        <begin position="215"/>
        <end position="240"/>
    </location>
</feature>
<proteinExistence type="predicted"/>
<feature type="compositionally biased region" description="Low complexity" evidence="1">
    <location>
        <begin position="221"/>
        <end position="237"/>
    </location>
</feature>
<dbReference type="AlphaFoldDB" id="A0A183BSM5"/>
<feature type="signal peptide" evidence="2">
    <location>
        <begin position="1"/>
        <end position="24"/>
    </location>
</feature>
<reference evidence="4" key="2">
    <citation type="submission" date="2016-06" db="UniProtKB">
        <authorList>
            <consortium name="WormBaseParasite"/>
        </authorList>
    </citation>
    <scope>IDENTIFICATION</scope>
</reference>
<sequence length="430" mass="46045">MASLTLRVALLLVFAALLVVQCSSDSSDCSSDSDESSNGWGRWGPRRGGNGWGPRRFGPSPANNTGVAPAPFVPQPPDNSTLPSWVELLMSAGRKKRSPYGHGKKHQKRGRGGRPRGPPPGNITSGGALRPDFPADFPIGNSTYSPEEFFRLIGRKKRSPYGHGKKHQKRGRGGRPRGPPPGNITSGEFFVRLPPDFPIGNSTYSPEEFFRLIGRKKRSPNGDSSESSSDTSGESSNGAPPEDCDYFWASLTLRVALLLVFAALLVVQCSSDSSDCSSDSDESSNGWGRWGPRRGGNGWGPRRFGPSPANNTGVAPAPFVPQPPDNSTLPSWVELLMSAGRKKRSPYGHGKTHQKRGRGGRPRGPPPGNITSGGVLRPDFPPDFPIGNSTYSPEEFFRLIGRKKRSPNGDSSESSSDTSGESSNGAPPEV</sequence>
<accession>A0A183BSM5</accession>
<evidence type="ECO:0000313" key="4">
    <source>
        <dbReference type="WBParaSite" id="GPLIN_000361100"/>
    </source>
</evidence>
<feature type="compositionally biased region" description="Basic residues" evidence="1">
    <location>
        <begin position="154"/>
        <end position="175"/>
    </location>
</feature>
<feature type="compositionally biased region" description="Low complexity" evidence="1">
    <location>
        <begin position="271"/>
        <end position="287"/>
    </location>
</feature>
<keyword evidence="2" id="KW-0732">Signal</keyword>
<feature type="region of interest" description="Disordered" evidence="1">
    <location>
        <begin position="340"/>
        <end position="430"/>
    </location>
</feature>
<dbReference type="Proteomes" id="UP000050741">
    <property type="component" value="Unassembled WGS sequence"/>
</dbReference>
<feature type="region of interest" description="Disordered" evidence="1">
    <location>
        <begin position="271"/>
        <end position="326"/>
    </location>
</feature>
<feature type="region of interest" description="Disordered" evidence="1">
    <location>
        <begin position="93"/>
        <end position="140"/>
    </location>
</feature>
<feature type="compositionally biased region" description="Low complexity" evidence="1">
    <location>
        <begin position="408"/>
        <end position="424"/>
    </location>
</feature>
<feature type="compositionally biased region" description="Basic residues" evidence="1">
    <location>
        <begin position="340"/>
        <end position="361"/>
    </location>
</feature>
<feature type="compositionally biased region" description="Low complexity" evidence="1">
    <location>
        <begin position="24"/>
        <end position="40"/>
    </location>
</feature>
<keyword evidence="3" id="KW-1185">Reference proteome</keyword>
<dbReference type="WBParaSite" id="GPLIN_000361100">
    <property type="protein sequence ID" value="GPLIN_000361100"/>
    <property type="gene ID" value="GPLIN_000361100"/>
</dbReference>
<evidence type="ECO:0000256" key="1">
    <source>
        <dbReference type="SAM" id="MobiDB-lite"/>
    </source>
</evidence>
<evidence type="ECO:0000256" key="2">
    <source>
        <dbReference type="SAM" id="SignalP"/>
    </source>
</evidence>
<name>A0A183BSM5_GLOPA</name>
<organism evidence="3 4">
    <name type="scientific">Globodera pallida</name>
    <name type="common">Potato cyst nematode worm</name>
    <name type="synonym">Heterodera pallida</name>
    <dbReference type="NCBI Taxonomy" id="36090"/>
    <lineage>
        <taxon>Eukaryota</taxon>
        <taxon>Metazoa</taxon>
        <taxon>Ecdysozoa</taxon>
        <taxon>Nematoda</taxon>
        <taxon>Chromadorea</taxon>
        <taxon>Rhabditida</taxon>
        <taxon>Tylenchina</taxon>
        <taxon>Tylenchomorpha</taxon>
        <taxon>Tylenchoidea</taxon>
        <taxon>Heteroderidae</taxon>
        <taxon>Heteroderinae</taxon>
        <taxon>Globodera</taxon>
    </lineage>
</organism>
<protein>
    <submittedName>
        <fullName evidence="4">Conserved secreted protein</fullName>
    </submittedName>
</protein>
<feature type="chain" id="PRO_5008146583" evidence="2">
    <location>
        <begin position="25"/>
        <end position="430"/>
    </location>
</feature>
<reference evidence="3" key="1">
    <citation type="submission" date="2014-05" db="EMBL/GenBank/DDBJ databases">
        <title>The genome and life-stage specific transcriptomes of Globodera pallida elucidate key aspects of plant parasitism by a cyst nematode.</title>
        <authorList>
            <person name="Cotton J.A."/>
            <person name="Lilley C.J."/>
            <person name="Jones L.M."/>
            <person name="Kikuchi T."/>
            <person name="Reid A.J."/>
            <person name="Thorpe P."/>
            <person name="Tsai I.J."/>
            <person name="Beasley H."/>
            <person name="Blok V."/>
            <person name="Cock P.J.A."/>
            <person name="Van den Akker S.E."/>
            <person name="Holroyd N."/>
            <person name="Hunt M."/>
            <person name="Mantelin S."/>
            <person name="Naghra H."/>
            <person name="Pain A."/>
            <person name="Palomares-Rius J.E."/>
            <person name="Zarowiecki M."/>
            <person name="Berriman M."/>
            <person name="Jones J.T."/>
            <person name="Urwin P.E."/>
        </authorList>
    </citation>
    <scope>NUCLEOTIDE SEQUENCE [LARGE SCALE GENOMIC DNA]</scope>
    <source>
        <strain evidence="3">Lindley</strain>
    </source>
</reference>
<evidence type="ECO:0000313" key="3">
    <source>
        <dbReference type="Proteomes" id="UP000050741"/>
    </source>
</evidence>
<feature type="compositionally biased region" description="Basic residues" evidence="1">
    <location>
        <begin position="93"/>
        <end position="114"/>
    </location>
</feature>
<feature type="region of interest" description="Disordered" evidence="1">
    <location>
        <begin position="154"/>
        <end position="186"/>
    </location>
</feature>
<feature type="region of interest" description="Disordered" evidence="1">
    <location>
        <begin position="24"/>
        <end position="79"/>
    </location>
</feature>